<sequence>MASTHQPKGRGRSRQQTNASELTIPVATEVNVATTSDSVEPLTTSQTTTMSGRGRGKNLKRKPVVPEPHMTIDIDSSNSPWKVSDLNNQQFWSNDRPLKPVELGTLGQQIKLWVNYFSVVQFPHKGLVYQYHFIAENKRKTCIPRIQRRALYNSWLHSFYEKHPQINLCKIVFDNQKIIITYEEPLPNIDEFGIKEAIMGINRANRSEEYNISVKRVGNAIDLASLASFKEIYEPSRENNLNTDDLQNIRQVLSIALHEHCSSTADYIYNRTFFRNPSPKTLGYWDLGLGKATWRGFYSCLLFTNGSQRLFMNLDGEYFNTKTTSYYK</sequence>
<organism evidence="3 4">
    <name type="scientific">Adineta steineri</name>
    <dbReference type="NCBI Taxonomy" id="433720"/>
    <lineage>
        <taxon>Eukaryota</taxon>
        <taxon>Metazoa</taxon>
        <taxon>Spiralia</taxon>
        <taxon>Gnathifera</taxon>
        <taxon>Rotifera</taxon>
        <taxon>Eurotatoria</taxon>
        <taxon>Bdelloidea</taxon>
        <taxon>Adinetida</taxon>
        <taxon>Adinetidae</taxon>
        <taxon>Adineta</taxon>
    </lineage>
</organism>
<accession>A0A820CSG5</accession>
<evidence type="ECO:0000313" key="4">
    <source>
        <dbReference type="Proteomes" id="UP000663881"/>
    </source>
</evidence>
<protein>
    <recommendedName>
        <fullName evidence="2">Protein argonaute N-terminal domain-containing protein</fullName>
    </recommendedName>
</protein>
<feature type="compositionally biased region" description="Basic residues" evidence="1">
    <location>
        <begin position="54"/>
        <end position="63"/>
    </location>
</feature>
<evidence type="ECO:0000259" key="2">
    <source>
        <dbReference type="Pfam" id="PF16486"/>
    </source>
</evidence>
<proteinExistence type="predicted"/>
<evidence type="ECO:0000256" key="1">
    <source>
        <dbReference type="SAM" id="MobiDB-lite"/>
    </source>
</evidence>
<feature type="region of interest" description="Disordered" evidence="1">
    <location>
        <begin position="1"/>
        <end position="63"/>
    </location>
</feature>
<name>A0A820CSG5_9BILA</name>
<gene>
    <name evidence="3" type="ORF">OKA104_LOCUS41961</name>
</gene>
<dbReference type="Proteomes" id="UP000663881">
    <property type="component" value="Unassembled WGS sequence"/>
</dbReference>
<dbReference type="Pfam" id="PF16486">
    <property type="entry name" value="ArgoN"/>
    <property type="match status" value="1"/>
</dbReference>
<comment type="caution">
    <text evidence="3">The sequence shown here is derived from an EMBL/GenBank/DDBJ whole genome shotgun (WGS) entry which is preliminary data.</text>
</comment>
<dbReference type="PANTHER" id="PTHR22891">
    <property type="entry name" value="EUKARYOTIC TRANSLATION INITIATION FACTOR 2C"/>
    <property type="match status" value="1"/>
</dbReference>
<feature type="compositionally biased region" description="Polar residues" evidence="1">
    <location>
        <begin position="31"/>
        <end position="51"/>
    </location>
</feature>
<dbReference type="EMBL" id="CAJOAY010010290">
    <property type="protein sequence ID" value="CAF4219419.1"/>
    <property type="molecule type" value="Genomic_DNA"/>
</dbReference>
<reference evidence="3" key="1">
    <citation type="submission" date="2021-02" db="EMBL/GenBank/DDBJ databases">
        <authorList>
            <person name="Nowell W R."/>
        </authorList>
    </citation>
    <scope>NUCLEOTIDE SEQUENCE</scope>
</reference>
<dbReference type="AlphaFoldDB" id="A0A820CSG5"/>
<feature type="domain" description="Protein argonaute N-terminal" evidence="2">
    <location>
        <begin position="108"/>
        <end position="236"/>
    </location>
</feature>
<dbReference type="InterPro" id="IPR032474">
    <property type="entry name" value="Argonaute_N"/>
</dbReference>
<evidence type="ECO:0000313" key="3">
    <source>
        <dbReference type="EMBL" id="CAF4219419.1"/>
    </source>
</evidence>